<dbReference type="RefSeq" id="WP_138950417.1">
    <property type="nucleotide sequence ID" value="NZ_CP040749.1"/>
</dbReference>
<dbReference type="AlphaFoldDB" id="A0A5B7TXK1"/>
<organism evidence="1 2">
    <name type="scientific">Aureibaculum algae</name>
    <dbReference type="NCBI Taxonomy" id="2584122"/>
    <lineage>
        <taxon>Bacteria</taxon>
        <taxon>Pseudomonadati</taxon>
        <taxon>Bacteroidota</taxon>
        <taxon>Flavobacteriia</taxon>
        <taxon>Flavobacteriales</taxon>
        <taxon>Flavobacteriaceae</taxon>
        <taxon>Aureibaculum</taxon>
    </lineage>
</organism>
<accession>A0A5B7TXK1</accession>
<dbReference type="OrthoDB" id="9779889at2"/>
<name>A0A5B7TXK1_9FLAO</name>
<evidence type="ECO:0000313" key="1">
    <source>
        <dbReference type="EMBL" id="QCX39567.1"/>
    </source>
</evidence>
<reference evidence="1 2" key="1">
    <citation type="submission" date="2019-05" db="EMBL/GenBank/DDBJ databases">
        <title>Algicella ahnfeltiae gen. nov., sp. nov., a novel marine bacterium of the family Flavobacteriaceae isolated from a red alga.</title>
        <authorList>
            <person name="Nedashkovskaya O.I."/>
            <person name="Kukhlevskiy A.D."/>
            <person name="Kim S.-G."/>
            <person name="Zhukova N.V."/>
            <person name="Mikhailov V.V."/>
        </authorList>
    </citation>
    <scope>NUCLEOTIDE SEQUENCE [LARGE SCALE GENOMIC DNA]</scope>
    <source>
        <strain evidence="1 2">10Alg115</strain>
    </source>
</reference>
<evidence type="ECO:0000313" key="2">
    <source>
        <dbReference type="Proteomes" id="UP000306229"/>
    </source>
</evidence>
<dbReference type="EMBL" id="CP040749">
    <property type="protein sequence ID" value="QCX39567.1"/>
    <property type="molecule type" value="Genomic_DNA"/>
</dbReference>
<keyword evidence="2" id="KW-1185">Reference proteome</keyword>
<proteinExistence type="predicted"/>
<protein>
    <submittedName>
        <fullName evidence="1">Uncharacterized protein</fullName>
    </submittedName>
</protein>
<sequence>MEEYKNLFYVREKALAEAKLNNNYKESIRIYEEHTIYKPAEHPNTPVILKKIRSAYKGNTIEYLNNLYFKFLQKIQQADKANNINELLFNSQISLGLIEPLIYYNYKHYNSFDIKTIPAIDKGLIYFSVNGIIGQLKNIADIVEFFPELKFYKFHVDLAFKRAKLSSKIYNQIKNNGDCQQSKLKNKLELSDGRFIATTINYMIKAKKLDKYKIGKETFIKIE</sequence>
<dbReference type="Proteomes" id="UP000306229">
    <property type="component" value="Chromosome"/>
</dbReference>
<gene>
    <name evidence="1" type="ORF">FF125_14370</name>
</gene>
<dbReference type="KEGG" id="fbe:FF125_14370"/>